<protein>
    <submittedName>
        <fullName evidence="1">Uncharacterized protein</fullName>
    </submittedName>
</protein>
<proteinExistence type="predicted"/>
<gene>
    <name evidence="1" type="ORF">HMPREF9144_2169</name>
</gene>
<dbReference type="STRING" id="997353.HMPREF9144_2169"/>
<sequence>MVFVFNQRALSVSSAVSVLLKKYFIEWQRNYFFLVIANPIS</sequence>
<dbReference type="EMBL" id="AFPY01000109">
    <property type="protein sequence ID" value="EGQ14237.1"/>
    <property type="molecule type" value="Genomic_DNA"/>
</dbReference>
<name>F9DKH7_9BACT</name>
<dbReference type="AlphaFoldDB" id="F9DKH7"/>
<accession>F9DKH7</accession>
<comment type="caution">
    <text evidence="1">The sequence shown here is derived from an EMBL/GenBank/DDBJ whole genome shotgun (WGS) entry which is preliminary data.</text>
</comment>
<reference evidence="1 2" key="1">
    <citation type="submission" date="2011-04" db="EMBL/GenBank/DDBJ databases">
        <authorList>
            <person name="Muzny D."/>
            <person name="Qin X."/>
            <person name="Deng J."/>
            <person name="Jiang H."/>
            <person name="Liu Y."/>
            <person name="Qu J."/>
            <person name="Song X.-Z."/>
            <person name="Zhang L."/>
            <person name="Thornton R."/>
            <person name="Coyle M."/>
            <person name="Francisco L."/>
            <person name="Jackson L."/>
            <person name="Javaid M."/>
            <person name="Korchina V."/>
            <person name="Kovar C."/>
            <person name="Mata R."/>
            <person name="Mathew T."/>
            <person name="Ngo R."/>
            <person name="Nguyen L."/>
            <person name="Nguyen N."/>
            <person name="Okwuonu G."/>
            <person name="Ongeri F."/>
            <person name="Pham C."/>
            <person name="Simmons D."/>
            <person name="Wilczek-Boney K."/>
            <person name="Hale W."/>
            <person name="Jakkamsetti A."/>
            <person name="Pham P."/>
            <person name="Ruth R."/>
            <person name="San Lucas F."/>
            <person name="Warren J."/>
            <person name="Zhang J."/>
            <person name="Zhao Z."/>
            <person name="Zhou C."/>
            <person name="Zhu D."/>
            <person name="Lee S."/>
            <person name="Bess C."/>
            <person name="Blankenburg K."/>
            <person name="Forbes L."/>
            <person name="Fu Q."/>
            <person name="Gubbala S."/>
            <person name="Hirani K."/>
            <person name="Jayaseelan J.C."/>
            <person name="Lara F."/>
            <person name="Munidasa M."/>
            <person name="Palculict T."/>
            <person name="Patil S."/>
            <person name="Pu L.-L."/>
            <person name="Saada N."/>
            <person name="Tang L."/>
            <person name="Weissenberger G."/>
            <person name="Zhu Y."/>
            <person name="Hemphill L."/>
            <person name="Shang Y."/>
            <person name="Youmans B."/>
            <person name="Ayvaz T."/>
            <person name="Ross M."/>
            <person name="Santibanez J."/>
            <person name="Aqrawi P."/>
            <person name="Gross S."/>
            <person name="Joshi V."/>
            <person name="Fowler G."/>
            <person name="Nazareth L."/>
            <person name="Reid J."/>
            <person name="Worley K."/>
            <person name="Petrosino J."/>
            <person name="Highlander S."/>
            <person name="Gibbs R."/>
        </authorList>
    </citation>
    <scope>NUCLEOTIDE SEQUENCE [LARGE SCALE GENOMIC DNA]</scope>
    <source>
        <strain evidence="1 2">ATCC 700821</strain>
    </source>
</reference>
<dbReference type="HOGENOM" id="CLU_3274676_0_0_10"/>
<evidence type="ECO:0000313" key="2">
    <source>
        <dbReference type="Proteomes" id="UP000004123"/>
    </source>
</evidence>
<evidence type="ECO:0000313" key="1">
    <source>
        <dbReference type="EMBL" id="EGQ14237.1"/>
    </source>
</evidence>
<dbReference type="Proteomes" id="UP000004123">
    <property type="component" value="Unassembled WGS sequence"/>
</dbReference>
<organism evidence="1 2">
    <name type="scientific">Prevotella pallens ATCC 700821</name>
    <dbReference type="NCBI Taxonomy" id="997353"/>
    <lineage>
        <taxon>Bacteria</taxon>
        <taxon>Pseudomonadati</taxon>
        <taxon>Bacteroidota</taxon>
        <taxon>Bacteroidia</taxon>
        <taxon>Bacteroidales</taxon>
        <taxon>Prevotellaceae</taxon>
        <taxon>Prevotella</taxon>
    </lineage>
</organism>